<gene>
    <name evidence="1" type="ORF">I308_104200</name>
</gene>
<dbReference type="Proteomes" id="UP000054399">
    <property type="component" value="Unassembled WGS sequence"/>
</dbReference>
<comment type="caution">
    <text evidence="1">The sequence shown here is derived from an EMBL/GenBank/DDBJ whole genome shotgun (WGS) entry which is preliminary data.</text>
</comment>
<protein>
    <submittedName>
        <fullName evidence="1">Uncharacterized protein</fullName>
    </submittedName>
</protein>
<organism evidence="1 2">
    <name type="scientific">Cryptococcus tetragattii IND107</name>
    <dbReference type="NCBI Taxonomy" id="1296105"/>
    <lineage>
        <taxon>Eukaryota</taxon>
        <taxon>Fungi</taxon>
        <taxon>Dikarya</taxon>
        <taxon>Basidiomycota</taxon>
        <taxon>Agaricomycotina</taxon>
        <taxon>Tremellomycetes</taxon>
        <taxon>Tremellales</taxon>
        <taxon>Cryptococcaceae</taxon>
        <taxon>Cryptococcus</taxon>
        <taxon>Cryptococcus gattii species complex</taxon>
    </lineage>
</organism>
<dbReference type="RefSeq" id="XP_066613126.1">
    <property type="nucleotide sequence ID" value="XM_066758678.1"/>
</dbReference>
<dbReference type="EMBL" id="ATAM02000007">
    <property type="protein sequence ID" value="KAL0247165.1"/>
    <property type="molecule type" value="Genomic_DNA"/>
</dbReference>
<proteinExistence type="predicted"/>
<accession>A0ABR3BQ44</accession>
<dbReference type="GeneID" id="91991056"/>
<keyword evidence="2" id="KW-1185">Reference proteome</keyword>
<name>A0ABR3BQ44_9TREE</name>
<evidence type="ECO:0000313" key="1">
    <source>
        <dbReference type="EMBL" id="KAL0247165.1"/>
    </source>
</evidence>
<sequence>MPPQALPTPEFRPVQIIRPTTAMPPSKIRPENVPLPVTPTERLRQNEQVLVGPEGLSGIHLWMLELKALREGQLNSQEYDDLEKDLALGWEFQSGSGVLDK</sequence>
<evidence type="ECO:0000313" key="2">
    <source>
        <dbReference type="Proteomes" id="UP000054399"/>
    </source>
</evidence>
<reference evidence="1" key="1">
    <citation type="submission" date="2015-01" db="EMBL/GenBank/DDBJ databases">
        <authorList>
            <consortium name="The Broad Institute Genomics Platform"/>
            <person name="Cuomo C."/>
            <person name="Litvintseva A."/>
            <person name="Chen Y."/>
            <person name="Heitman J."/>
            <person name="Sun S."/>
            <person name="Springer D."/>
            <person name="Dromer F."/>
            <person name="Young S."/>
            <person name="Zeng Q."/>
            <person name="Gargeya S."/>
            <person name="Abouelleil A."/>
            <person name="Alvarado L."/>
            <person name="Chapman S.B."/>
            <person name="Gainer-Dewar J."/>
            <person name="Goldberg J."/>
            <person name="Griggs A."/>
            <person name="Gujja S."/>
            <person name="Hansen M."/>
            <person name="Howarth C."/>
            <person name="Imamovic A."/>
            <person name="Larimer J."/>
            <person name="Murphy C."/>
            <person name="Naylor J."/>
            <person name="Pearson M."/>
            <person name="Priest M."/>
            <person name="Roberts A."/>
            <person name="Saif S."/>
            <person name="Shea T."/>
            <person name="Sykes S."/>
            <person name="Wortman J."/>
            <person name="Nusbaum C."/>
            <person name="Birren B."/>
        </authorList>
    </citation>
    <scope>NUCLEOTIDE SEQUENCE</scope>
    <source>
        <strain evidence="1">IND107</strain>
    </source>
</reference>
<reference evidence="1" key="2">
    <citation type="submission" date="2024-01" db="EMBL/GenBank/DDBJ databases">
        <title>Comparative genomics of Cryptococcus and Kwoniella reveals pathogenesis evolution and contrasting modes of karyotype evolution via chromosome fusion or intercentromeric recombination.</title>
        <authorList>
            <person name="Coelho M.A."/>
            <person name="David-Palma M."/>
            <person name="Shea T."/>
            <person name="Bowers K."/>
            <person name="Mcginley-Smith S."/>
            <person name="Mohammad A.W."/>
            <person name="Gnirke A."/>
            <person name="Yurkov A.M."/>
            <person name="Nowrousian M."/>
            <person name="Sun S."/>
            <person name="Cuomo C.A."/>
            <person name="Heitman J."/>
        </authorList>
    </citation>
    <scope>NUCLEOTIDE SEQUENCE</scope>
    <source>
        <strain evidence="1">IND107</strain>
    </source>
</reference>